<protein>
    <recommendedName>
        <fullName evidence="2">UPF0102 protein ICN82_07465</fullName>
    </recommendedName>
</protein>
<evidence type="ECO:0000256" key="1">
    <source>
        <dbReference type="ARBA" id="ARBA00006738"/>
    </source>
</evidence>
<comment type="caution">
    <text evidence="3">The sequence shown here is derived from an EMBL/GenBank/DDBJ whole genome shotgun (WGS) entry which is preliminary data.</text>
</comment>
<accession>A0A8J7CUW4</accession>
<gene>
    <name evidence="3" type="ORF">ICN82_07465</name>
</gene>
<dbReference type="SUPFAM" id="SSF52980">
    <property type="entry name" value="Restriction endonuclease-like"/>
    <property type="match status" value="1"/>
</dbReference>
<evidence type="ECO:0000313" key="3">
    <source>
        <dbReference type="EMBL" id="MBE3638039.1"/>
    </source>
</evidence>
<comment type="similarity">
    <text evidence="1 2">Belongs to the UPF0102 family.</text>
</comment>
<dbReference type="HAMAP" id="MF_00048">
    <property type="entry name" value="UPF0102"/>
    <property type="match status" value="1"/>
</dbReference>
<evidence type="ECO:0000313" key="4">
    <source>
        <dbReference type="Proteomes" id="UP000609121"/>
    </source>
</evidence>
<dbReference type="InterPro" id="IPR011856">
    <property type="entry name" value="tRNA_endonuc-like_dom_sf"/>
</dbReference>
<dbReference type="Proteomes" id="UP000609121">
    <property type="component" value="Unassembled WGS sequence"/>
</dbReference>
<dbReference type="GO" id="GO:0003676">
    <property type="term" value="F:nucleic acid binding"/>
    <property type="evidence" value="ECO:0007669"/>
    <property type="project" value="InterPro"/>
</dbReference>
<dbReference type="Gene3D" id="3.40.1350.10">
    <property type="match status" value="1"/>
</dbReference>
<proteinExistence type="inferred from homology"/>
<dbReference type="InterPro" id="IPR003509">
    <property type="entry name" value="UPF0102_YraN-like"/>
</dbReference>
<evidence type="ECO:0000256" key="2">
    <source>
        <dbReference type="HAMAP-Rule" id="MF_00048"/>
    </source>
</evidence>
<sequence length="116" mass="13019">MDGATGYHAGLAAEDCVARHYESCGHRLRARRWRGQGGEIDLILEGPGGLVFVEVKKSRSFDHALERFTPRQMARICDAATEFVAGEPRQMDTPMRFDLALVDQHGQTRVLENILH</sequence>
<organism evidence="3 4">
    <name type="scientific">Mangrovicoccus algicola</name>
    <dbReference type="NCBI Taxonomy" id="2771008"/>
    <lineage>
        <taxon>Bacteria</taxon>
        <taxon>Pseudomonadati</taxon>
        <taxon>Pseudomonadota</taxon>
        <taxon>Alphaproteobacteria</taxon>
        <taxon>Rhodobacterales</taxon>
        <taxon>Paracoccaceae</taxon>
        <taxon>Mangrovicoccus</taxon>
    </lineage>
</organism>
<dbReference type="EMBL" id="JACVXA010000015">
    <property type="protein sequence ID" value="MBE3638039.1"/>
    <property type="molecule type" value="Genomic_DNA"/>
</dbReference>
<keyword evidence="4" id="KW-1185">Reference proteome</keyword>
<dbReference type="RefSeq" id="WP_193181328.1">
    <property type="nucleotide sequence ID" value="NZ_JACVXA010000015.1"/>
</dbReference>
<dbReference type="PANTHER" id="PTHR34039:SF1">
    <property type="entry name" value="UPF0102 PROTEIN YRAN"/>
    <property type="match status" value="1"/>
</dbReference>
<dbReference type="InterPro" id="IPR011335">
    <property type="entry name" value="Restrct_endonuc-II-like"/>
</dbReference>
<dbReference type="AlphaFoldDB" id="A0A8J7CUW4"/>
<name>A0A8J7CUW4_9RHOB</name>
<reference evidence="3" key="1">
    <citation type="submission" date="2020-09" db="EMBL/GenBank/DDBJ databases">
        <title>A novel bacterium of genus Mangrovicoccus, isolated from South China Sea.</title>
        <authorList>
            <person name="Huang H."/>
            <person name="Mo K."/>
            <person name="Hu Y."/>
        </authorList>
    </citation>
    <scope>NUCLEOTIDE SEQUENCE</scope>
    <source>
        <strain evidence="3">HB182678</strain>
    </source>
</reference>
<dbReference type="Pfam" id="PF02021">
    <property type="entry name" value="UPF0102"/>
    <property type="match status" value="1"/>
</dbReference>
<dbReference type="PANTHER" id="PTHR34039">
    <property type="entry name" value="UPF0102 PROTEIN YRAN"/>
    <property type="match status" value="1"/>
</dbReference>